<dbReference type="AlphaFoldDB" id="A0A6A4X0U1"/>
<comment type="caution">
    <text evidence="1">The sequence shown here is derived from an EMBL/GenBank/DDBJ whole genome shotgun (WGS) entry which is preliminary data.</text>
</comment>
<dbReference type="EMBL" id="VIIS01000526">
    <property type="protein sequence ID" value="KAF0307961.1"/>
    <property type="molecule type" value="Genomic_DNA"/>
</dbReference>
<keyword evidence="2" id="KW-1185">Reference proteome</keyword>
<dbReference type="OrthoDB" id="25654at2759"/>
<accession>A0A6A4X0U1</accession>
<evidence type="ECO:0000313" key="2">
    <source>
        <dbReference type="Proteomes" id="UP000440578"/>
    </source>
</evidence>
<dbReference type="Proteomes" id="UP000440578">
    <property type="component" value="Unassembled WGS sequence"/>
</dbReference>
<name>A0A6A4X0U1_AMPAM</name>
<gene>
    <name evidence="1" type="ORF">FJT64_020788</name>
</gene>
<proteinExistence type="predicted"/>
<protein>
    <submittedName>
        <fullName evidence="1">Uncharacterized protein</fullName>
    </submittedName>
</protein>
<reference evidence="1 2" key="1">
    <citation type="submission" date="2019-07" db="EMBL/GenBank/DDBJ databases">
        <title>Draft genome assembly of a fouling barnacle, Amphibalanus amphitrite (Darwin, 1854): The first reference genome for Thecostraca.</title>
        <authorList>
            <person name="Kim W."/>
        </authorList>
    </citation>
    <scope>NUCLEOTIDE SEQUENCE [LARGE SCALE GENOMIC DNA]</scope>
    <source>
        <strain evidence="1">SNU_AA5</strain>
        <tissue evidence="1">Soma without cirri and trophi</tissue>
    </source>
</reference>
<evidence type="ECO:0000313" key="1">
    <source>
        <dbReference type="EMBL" id="KAF0307961.1"/>
    </source>
</evidence>
<organism evidence="1 2">
    <name type="scientific">Amphibalanus amphitrite</name>
    <name type="common">Striped barnacle</name>
    <name type="synonym">Balanus amphitrite</name>
    <dbReference type="NCBI Taxonomy" id="1232801"/>
    <lineage>
        <taxon>Eukaryota</taxon>
        <taxon>Metazoa</taxon>
        <taxon>Ecdysozoa</taxon>
        <taxon>Arthropoda</taxon>
        <taxon>Crustacea</taxon>
        <taxon>Multicrustacea</taxon>
        <taxon>Cirripedia</taxon>
        <taxon>Thoracica</taxon>
        <taxon>Thoracicalcarea</taxon>
        <taxon>Balanomorpha</taxon>
        <taxon>Balanoidea</taxon>
        <taxon>Balanidae</taxon>
        <taxon>Amphibalaninae</taxon>
        <taxon>Amphibalanus</taxon>
    </lineage>
</organism>
<sequence length="119" mass="13668">MEPEEDPDIVRASSKVPDEFLNKKTDQARSLREKFESWSPPAERGFTVEEDCKPTPEITRNLRSKFESLKEQPKPQPQTQHRTSKFIVSNLDLLDGEGRPVLYVKWVKKGGEVTGVKRS</sequence>